<dbReference type="RefSeq" id="WP_128944076.1">
    <property type="nucleotide sequence ID" value="NZ_LBJM01000016.1"/>
</dbReference>
<dbReference type="Gene3D" id="3.30.465.10">
    <property type="match status" value="1"/>
</dbReference>
<dbReference type="SUPFAM" id="SSF55103">
    <property type="entry name" value="FAD-linked oxidases, C-terminal domain"/>
    <property type="match status" value="1"/>
</dbReference>
<dbReference type="InterPro" id="IPR006094">
    <property type="entry name" value="Oxid_FAD_bind_N"/>
</dbReference>
<accession>A0A4Q0SRH3</accession>
<organism evidence="6 7">
    <name type="scientific">Bradyrhizobium zhanjiangense</name>
    <dbReference type="NCBI Taxonomy" id="1325107"/>
    <lineage>
        <taxon>Bacteria</taxon>
        <taxon>Pseudomonadati</taxon>
        <taxon>Pseudomonadota</taxon>
        <taxon>Alphaproteobacteria</taxon>
        <taxon>Hyphomicrobiales</taxon>
        <taxon>Nitrobacteraceae</taxon>
        <taxon>Bradyrhizobium</taxon>
    </lineage>
</organism>
<keyword evidence="4" id="KW-0560">Oxidoreductase</keyword>
<dbReference type="GO" id="GO:0016491">
    <property type="term" value="F:oxidoreductase activity"/>
    <property type="evidence" value="ECO:0007669"/>
    <property type="project" value="UniProtKB-KW"/>
</dbReference>
<feature type="domain" description="FAD-binding PCMH-type" evidence="5">
    <location>
        <begin position="50"/>
        <end position="228"/>
    </location>
</feature>
<dbReference type="InterPro" id="IPR036318">
    <property type="entry name" value="FAD-bd_PCMH-like_sf"/>
</dbReference>
<evidence type="ECO:0000256" key="3">
    <source>
        <dbReference type="ARBA" id="ARBA00022827"/>
    </source>
</evidence>
<evidence type="ECO:0000313" key="7">
    <source>
        <dbReference type="Proteomes" id="UP000290565"/>
    </source>
</evidence>
<comment type="caution">
    <text evidence="6">The sequence shown here is derived from an EMBL/GenBank/DDBJ whole genome shotgun (WGS) entry which is preliminary data.</text>
</comment>
<reference evidence="6 7" key="1">
    <citation type="submission" date="2015-04" db="EMBL/GenBank/DDBJ databases">
        <title>Comparative genomics of rhizobia nodulating Arachis hypogaea in China.</title>
        <authorList>
            <person name="Li Y."/>
        </authorList>
    </citation>
    <scope>NUCLEOTIDE SEQUENCE [LARGE SCALE GENOMIC DNA]</scope>
    <source>
        <strain evidence="6 7">CCBAU 51787</strain>
    </source>
</reference>
<name>A0A4Q0SRH3_9BRAD</name>
<dbReference type="GO" id="GO:0071949">
    <property type="term" value="F:FAD binding"/>
    <property type="evidence" value="ECO:0007669"/>
    <property type="project" value="InterPro"/>
</dbReference>
<keyword evidence="2" id="KW-0285">Flavoprotein</keyword>
<dbReference type="InterPro" id="IPR016166">
    <property type="entry name" value="FAD-bd_PCMH"/>
</dbReference>
<proteinExistence type="predicted"/>
<evidence type="ECO:0000256" key="2">
    <source>
        <dbReference type="ARBA" id="ARBA00022630"/>
    </source>
</evidence>
<dbReference type="Pfam" id="PF02913">
    <property type="entry name" value="FAD-oxidase_C"/>
    <property type="match status" value="1"/>
</dbReference>
<comment type="cofactor">
    <cofactor evidence="1">
        <name>FAD</name>
        <dbReference type="ChEBI" id="CHEBI:57692"/>
    </cofactor>
</comment>
<evidence type="ECO:0000313" key="6">
    <source>
        <dbReference type="EMBL" id="RXH41520.1"/>
    </source>
</evidence>
<dbReference type="InterPro" id="IPR004113">
    <property type="entry name" value="FAD-bd_oxidored_4_C"/>
</dbReference>
<dbReference type="Gene3D" id="3.30.70.2740">
    <property type="match status" value="1"/>
</dbReference>
<keyword evidence="3" id="KW-0274">FAD</keyword>
<protein>
    <submittedName>
        <fullName evidence="6">Glycolate oxidase subunit GlcD</fullName>
    </submittedName>
</protein>
<dbReference type="PANTHER" id="PTHR42934:SF1">
    <property type="entry name" value="GLYCOLATE OXIDASE SUBUNIT GLCD"/>
    <property type="match status" value="1"/>
</dbReference>
<evidence type="ECO:0000256" key="4">
    <source>
        <dbReference type="ARBA" id="ARBA00023002"/>
    </source>
</evidence>
<dbReference type="Pfam" id="PF01565">
    <property type="entry name" value="FAD_binding_4"/>
    <property type="match status" value="1"/>
</dbReference>
<dbReference type="Gene3D" id="1.10.45.10">
    <property type="entry name" value="Vanillyl-alcohol Oxidase, Chain A, domain 4"/>
    <property type="match status" value="1"/>
</dbReference>
<dbReference type="SUPFAM" id="SSF56176">
    <property type="entry name" value="FAD-binding/transporter-associated domain-like"/>
    <property type="match status" value="1"/>
</dbReference>
<dbReference type="Proteomes" id="UP000290565">
    <property type="component" value="Unassembled WGS sequence"/>
</dbReference>
<dbReference type="InterPro" id="IPR016164">
    <property type="entry name" value="FAD-linked_Oxase-like_C"/>
</dbReference>
<dbReference type="EMBL" id="LBJM01000016">
    <property type="protein sequence ID" value="RXH41520.1"/>
    <property type="molecule type" value="Genomic_DNA"/>
</dbReference>
<dbReference type="AlphaFoldDB" id="A0A4Q0SRH3"/>
<sequence length="477" mass="50621">MPIAFPTPDEAVLGRRGEILTGLGQLVAPEALIASEDERRAFETDALTAYRRMPLAVVLPSTTSEVSTVLKFCAQNQVKVVPRGAGTSLAGGAIPQEDAIVLGVSKMNRILDVNFENRTARVQAGVTNLAVSQAVAHEGVFYAPDPSSQLACTIAGNIGMNSGGAHCLKYGVTTNNILGVTLVLLDGTIVEIGGEHLDSPGYDLLGLVVGSEGQLGVVTEAVVRIRRAAEGAKPVLFGFDTSEEAGACVAAIMGAGIIPVAIEFMDKQTIEIVEGFAKAGYPLDVGALLIIEVEGSDPEMEAMLARIVGIARKHNVRHIKESHSAAEAAAIWKGRKSAFGATGRVADYICMDGTVPLGQLSNVLKRTGEIVASYGLRVANVFHAGDGNMHPLILYNVNDPAEQAKAEAAGEDILKYCVEVGGCLTGEHGVGIEKRDLMRFQFEERDLRQQMRVRAVFDPAWLLNPAKVFPLDNRLTA</sequence>
<dbReference type="InterPro" id="IPR016171">
    <property type="entry name" value="Vanillyl_alc_oxidase_C-sub2"/>
</dbReference>
<dbReference type="PROSITE" id="PS51387">
    <property type="entry name" value="FAD_PCMH"/>
    <property type="match status" value="1"/>
</dbReference>
<dbReference type="PANTHER" id="PTHR42934">
    <property type="entry name" value="GLYCOLATE OXIDASE SUBUNIT GLCD"/>
    <property type="match status" value="1"/>
</dbReference>
<evidence type="ECO:0000256" key="1">
    <source>
        <dbReference type="ARBA" id="ARBA00001974"/>
    </source>
</evidence>
<gene>
    <name evidence="6" type="ORF">XH94_07925</name>
</gene>
<dbReference type="InterPro" id="IPR051914">
    <property type="entry name" value="FAD-linked_OxidoTrans_Type4"/>
</dbReference>
<evidence type="ECO:0000259" key="5">
    <source>
        <dbReference type="PROSITE" id="PS51387"/>
    </source>
</evidence>
<dbReference type="InterPro" id="IPR016169">
    <property type="entry name" value="FAD-bd_PCMH_sub2"/>
</dbReference>